<sequence length="325" mass="36189">MAQNNLTIKSENYEDMLIYIAELYYLKGLSQQQIADLTHQSRTNISRLLKICVEKGIVEFRIKKPSGKRVYTASQLEQTFNLKKAIVVPNGGTDEQLKRRVAIEAGEYLRSILKDDILIGINWGSTVYEIVKNFSVNHKYNIDVIQLLGGVNSKLRDADGQHILQSFASNFNGSGYILNAPFIVKNKEIKKLLMDEPPIKDHFEKMTKTDIAILGIGNHTPQSSIYNSGYLTDEEMEMLKNDNAVTDICGYGIDIDGNPVETVTTNRIIGINLDTLKTIPIRMGCSSGINKTQAVLGALRGGYINVLVIDEETANAVMIEEVNGK</sequence>
<dbReference type="PANTHER" id="PTHR34294:SF1">
    <property type="entry name" value="TRANSCRIPTIONAL REGULATOR LSRR"/>
    <property type="match status" value="1"/>
</dbReference>
<name>A0A6N3EYK7_9FIRM</name>
<feature type="domain" description="HTH marR-type" evidence="6">
    <location>
        <begin position="20"/>
        <end position="61"/>
    </location>
</feature>
<evidence type="ECO:0000259" key="6">
    <source>
        <dbReference type="Pfam" id="PF12802"/>
    </source>
</evidence>
<evidence type="ECO:0000256" key="3">
    <source>
        <dbReference type="ARBA" id="ARBA00023125"/>
    </source>
</evidence>
<keyword evidence="3" id="KW-0238">DNA-binding</keyword>
<dbReference type="Gene3D" id="3.40.50.1360">
    <property type="match status" value="1"/>
</dbReference>
<dbReference type="InterPro" id="IPR037171">
    <property type="entry name" value="NagB/RpiA_transferase-like"/>
</dbReference>
<dbReference type="InterPro" id="IPR051054">
    <property type="entry name" value="SorC_transcr_regulators"/>
</dbReference>
<feature type="domain" description="Sugar-binding" evidence="5">
    <location>
        <begin position="73"/>
        <end position="318"/>
    </location>
</feature>
<evidence type="ECO:0000313" key="7">
    <source>
        <dbReference type="EMBL" id="VYU44840.1"/>
    </source>
</evidence>
<evidence type="ECO:0000256" key="2">
    <source>
        <dbReference type="ARBA" id="ARBA00023015"/>
    </source>
</evidence>
<reference evidence="7" key="1">
    <citation type="submission" date="2019-11" db="EMBL/GenBank/DDBJ databases">
        <authorList>
            <person name="Feng L."/>
        </authorList>
    </citation>
    <scope>NUCLEOTIDE SEQUENCE</scope>
    <source>
        <strain evidence="7">IbartlettiiLFYP30</strain>
    </source>
</reference>
<comment type="similarity">
    <text evidence="1">Belongs to the SorC transcriptional regulatory family.</text>
</comment>
<dbReference type="InterPro" id="IPR000835">
    <property type="entry name" value="HTH_MarR-typ"/>
</dbReference>
<proteinExistence type="inferred from homology"/>
<dbReference type="Gene3D" id="1.10.10.10">
    <property type="entry name" value="Winged helix-like DNA-binding domain superfamily/Winged helix DNA-binding domain"/>
    <property type="match status" value="1"/>
</dbReference>
<dbReference type="PANTHER" id="PTHR34294">
    <property type="entry name" value="TRANSCRIPTIONAL REGULATOR-RELATED"/>
    <property type="match status" value="1"/>
</dbReference>
<evidence type="ECO:0000256" key="1">
    <source>
        <dbReference type="ARBA" id="ARBA00010466"/>
    </source>
</evidence>
<dbReference type="GO" id="GO:0003677">
    <property type="term" value="F:DNA binding"/>
    <property type="evidence" value="ECO:0007669"/>
    <property type="project" value="UniProtKB-KW"/>
</dbReference>
<keyword evidence="4" id="KW-0804">Transcription</keyword>
<dbReference type="Pfam" id="PF12802">
    <property type="entry name" value="MarR_2"/>
    <property type="match status" value="1"/>
</dbReference>
<dbReference type="AlphaFoldDB" id="A0A6N3EYK7"/>
<organism evidence="7">
    <name type="scientific">Intestinibacter bartlettii</name>
    <dbReference type="NCBI Taxonomy" id="261299"/>
    <lineage>
        <taxon>Bacteria</taxon>
        <taxon>Bacillati</taxon>
        <taxon>Bacillota</taxon>
        <taxon>Clostridia</taxon>
        <taxon>Peptostreptococcales</taxon>
        <taxon>Peptostreptococcaceae</taxon>
        <taxon>Intestinibacter</taxon>
    </lineage>
</organism>
<dbReference type="RefSeq" id="WP_024035600.1">
    <property type="nucleotide sequence ID" value="NZ_CACRUE010000039.1"/>
</dbReference>
<dbReference type="GO" id="GO:0030246">
    <property type="term" value="F:carbohydrate binding"/>
    <property type="evidence" value="ECO:0007669"/>
    <property type="project" value="InterPro"/>
</dbReference>
<keyword evidence="2" id="KW-0805">Transcription regulation</keyword>
<evidence type="ECO:0000256" key="4">
    <source>
        <dbReference type="ARBA" id="ARBA00023163"/>
    </source>
</evidence>
<dbReference type="Pfam" id="PF04198">
    <property type="entry name" value="Sugar-bind"/>
    <property type="match status" value="1"/>
</dbReference>
<protein>
    <submittedName>
        <fullName evidence="7">Deoxyribonucleoside regulator</fullName>
    </submittedName>
</protein>
<dbReference type="InterPro" id="IPR007324">
    <property type="entry name" value="Sugar-bd_dom_put"/>
</dbReference>
<dbReference type="EMBL" id="CACRUE010000039">
    <property type="protein sequence ID" value="VYU44840.1"/>
    <property type="molecule type" value="Genomic_DNA"/>
</dbReference>
<gene>
    <name evidence="7" type="primary">deoR</name>
    <name evidence="7" type="ORF">IBLFYP30_02722</name>
</gene>
<dbReference type="SUPFAM" id="SSF46785">
    <property type="entry name" value="Winged helix' DNA-binding domain"/>
    <property type="match status" value="1"/>
</dbReference>
<accession>A0A6N3EYK7</accession>
<dbReference type="SUPFAM" id="SSF100950">
    <property type="entry name" value="NagB/RpiA/CoA transferase-like"/>
    <property type="match status" value="1"/>
</dbReference>
<dbReference type="InterPro" id="IPR036388">
    <property type="entry name" value="WH-like_DNA-bd_sf"/>
</dbReference>
<evidence type="ECO:0000259" key="5">
    <source>
        <dbReference type="Pfam" id="PF04198"/>
    </source>
</evidence>
<dbReference type="InterPro" id="IPR036390">
    <property type="entry name" value="WH_DNA-bd_sf"/>
</dbReference>